<comment type="caution">
    <text evidence="10">The sequence shown here is derived from an EMBL/GenBank/DDBJ whole genome shotgun (WGS) entry which is preliminary data.</text>
</comment>
<evidence type="ECO:0000256" key="5">
    <source>
        <dbReference type="ARBA" id="ARBA00022692"/>
    </source>
</evidence>
<feature type="region of interest" description="Disordered" evidence="9">
    <location>
        <begin position="1"/>
        <end position="30"/>
    </location>
</feature>
<evidence type="ECO:0000256" key="6">
    <source>
        <dbReference type="ARBA" id="ARBA00022989"/>
    </source>
</evidence>
<evidence type="ECO:0000256" key="7">
    <source>
        <dbReference type="ARBA" id="ARBA00023136"/>
    </source>
</evidence>
<dbReference type="OrthoDB" id="2526284at2759"/>
<evidence type="ECO:0000256" key="4">
    <source>
        <dbReference type="ARBA" id="ARBA00022679"/>
    </source>
</evidence>
<organism evidence="10 11">
    <name type="scientific">Coccomyxa subellipsoidea (strain C-169)</name>
    <name type="common">Green microalga</name>
    <dbReference type="NCBI Taxonomy" id="574566"/>
    <lineage>
        <taxon>Eukaryota</taxon>
        <taxon>Viridiplantae</taxon>
        <taxon>Chlorophyta</taxon>
        <taxon>core chlorophytes</taxon>
        <taxon>Trebouxiophyceae</taxon>
        <taxon>Trebouxiophyceae incertae sedis</taxon>
        <taxon>Coccomyxaceae</taxon>
        <taxon>Coccomyxa</taxon>
        <taxon>Coccomyxa subellipsoidea</taxon>
    </lineage>
</organism>
<dbReference type="GO" id="GO:0016757">
    <property type="term" value="F:glycosyltransferase activity"/>
    <property type="evidence" value="ECO:0007669"/>
    <property type="project" value="UniProtKB-UniRule"/>
</dbReference>
<keyword evidence="4 8" id="KW-0808">Transferase</keyword>
<proteinExistence type="inferred from homology"/>
<dbReference type="KEGG" id="csl:COCSUDRAFT_56571"/>
<dbReference type="Proteomes" id="UP000007264">
    <property type="component" value="Unassembled WGS sequence"/>
</dbReference>
<name>I0YSI1_COCSC</name>
<reference evidence="10 11" key="1">
    <citation type="journal article" date="2012" name="Genome Biol.">
        <title>The genome of the polar eukaryotic microalga coccomyxa subellipsoidea reveals traits of cold adaptation.</title>
        <authorList>
            <person name="Blanc G."/>
            <person name="Agarkova I."/>
            <person name="Grimwood J."/>
            <person name="Kuo A."/>
            <person name="Brueggeman A."/>
            <person name="Dunigan D."/>
            <person name="Gurnon J."/>
            <person name="Ladunga I."/>
            <person name="Lindquist E."/>
            <person name="Lucas S."/>
            <person name="Pangilinan J."/>
            <person name="Proschold T."/>
            <person name="Salamov A."/>
            <person name="Schmutz J."/>
            <person name="Weeks D."/>
            <person name="Yamada T."/>
            <person name="Claverie J.M."/>
            <person name="Grigoriev I."/>
            <person name="Van Etten J."/>
            <person name="Lomsadze A."/>
            <person name="Borodovsky M."/>
        </authorList>
    </citation>
    <scope>NUCLEOTIDE SEQUENCE [LARGE SCALE GENOMIC DNA]</scope>
    <source>
        <strain evidence="10 11">C-169</strain>
    </source>
</reference>
<dbReference type="Pfam" id="PF01697">
    <property type="entry name" value="Glyco_transf_92"/>
    <property type="match status" value="1"/>
</dbReference>
<dbReference type="PANTHER" id="PTHR21461:SF69">
    <property type="entry name" value="GLYCOSYLTRANSFERASE FAMILY 92 PROTEIN"/>
    <property type="match status" value="1"/>
</dbReference>
<feature type="compositionally biased region" description="Basic residues" evidence="9">
    <location>
        <begin position="11"/>
        <end position="22"/>
    </location>
</feature>
<dbReference type="eggNOG" id="KOG4159">
    <property type="taxonomic scope" value="Eukaryota"/>
</dbReference>
<evidence type="ECO:0000313" key="11">
    <source>
        <dbReference type="Proteomes" id="UP000007264"/>
    </source>
</evidence>
<sequence length="311" mass="35468">MRVLMKEHGARTHALRPRHHAGGAKLELPEGASQIDSPLERLENHYSSRGAPGPYFAMCLVVKDQGDDLREWVDYHRSIGAEKFYIFDDNSSVPALLEVQDLIHAGIVVYETIESYDHPSDKVQLWVYDTCIQRYAGQHQWMAFVDVDEYFVITDSNITALPDLLKDYEDYGGLVANWQMFGSSGHMSRPPGGTLESYVQCFPVDHRENRHIKSIVNLDYAERADRDPHHFLFKDGKHSVNTARQMVDGPMAEDVVTDRLLLHHYVTKSLEQYLAKITRGSAMGNRKSIEFFDFVQKEATENCTAALHLGR</sequence>
<accession>I0YSI1</accession>
<feature type="compositionally biased region" description="Basic and acidic residues" evidence="9">
    <location>
        <begin position="1"/>
        <end position="10"/>
    </location>
</feature>
<dbReference type="STRING" id="574566.I0YSI1"/>
<dbReference type="EMBL" id="AGSI01000012">
    <property type="protein sequence ID" value="EIE21350.1"/>
    <property type="molecule type" value="Genomic_DNA"/>
</dbReference>
<dbReference type="PANTHER" id="PTHR21461">
    <property type="entry name" value="GLYCOSYLTRANSFERASE FAMILY 92 PROTEIN"/>
    <property type="match status" value="1"/>
</dbReference>
<comment type="similarity">
    <text evidence="2 8">Belongs to the glycosyltransferase 92 family.</text>
</comment>
<evidence type="ECO:0000256" key="3">
    <source>
        <dbReference type="ARBA" id="ARBA00022676"/>
    </source>
</evidence>
<evidence type="ECO:0000256" key="1">
    <source>
        <dbReference type="ARBA" id="ARBA00004167"/>
    </source>
</evidence>
<protein>
    <recommendedName>
        <fullName evidence="8">Glycosyltransferase family 92 protein</fullName>
        <ecNumber evidence="8">2.4.1.-</ecNumber>
    </recommendedName>
</protein>
<dbReference type="GO" id="GO:0016020">
    <property type="term" value="C:membrane"/>
    <property type="evidence" value="ECO:0007669"/>
    <property type="project" value="UniProtKB-SubCell"/>
</dbReference>
<evidence type="ECO:0000256" key="9">
    <source>
        <dbReference type="SAM" id="MobiDB-lite"/>
    </source>
</evidence>
<comment type="subcellular location">
    <subcellularLocation>
        <location evidence="1">Membrane</location>
        <topology evidence="1">Single-pass membrane protein</topology>
    </subcellularLocation>
</comment>
<evidence type="ECO:0000256" key="2">
    <source>
        <dbReference type="ARBA" id="ARBA00007647"/>
    </source>
</evidence>
<evidence type="ECO:0000313" key="10">
    <source>
        <dbReference type="EMBL" id="EIE21350.1"/>
    </source>
</evidence>
<dbReference type="GO" id="GO:0005737">
    <property type="term" value="C:cytoplasm"/>
    <property type="evidence" value="ECO:0007669"/>
    <property type="project" value="TreeGrafter"/>
</dbReference>
<dbReference type="GeneID" id="17039334"/>
<keyword evidence="11" id="KW-1185">Reference proteome</keyword>
<dbReference type="AlphaFoldDB" id="I0YSI1"/>
<dbReference type="RefSeq" id="XP_005645894.1">
    <property type="nucleotide sequence ID" value="XM_005645837.1"/>
</dbReference>
<keyword evidence="6" id="KW-1133">Transmembrane helix</keyword>
<gene>
    <name evidence="10" type="ORF">COCSUDRAFT_56571</name>
</gene>
<keyword evidence="7" id="KW-0472">Membrane</keyword>
<keyword evidence="5" id="KW-0812">Transmembrane</keyword>
<keyword evidence="3 8" id="KW-0328">Glycosyltransferase</keyword>
<dbReference type="EC" id="2.4.1.-" evidence="8"/>
<dbReference type="InterPro" id="IPR008166">
    <property type="entry name" value="Glyco_transf_92"/>
</dbReference>
<evidence type="ECO:0000256" key="8">
    <source>
        <dbReference type="RuleBase" id="RU366017"/>
    </source>
</evidence>